<name>A0ABU9TU82_9GAMM</name>
<protein>
    <submittedName>
        <fullName evidence="2">DUF4253 domain-containing protein</fullName>
    </submittedName>
</protein>
<proteinExistence type="predicted"/>
<sequence length="217" mass="24644">MKFINLDATTAYNKAIKSCGKDNKVIVCGTQEDLTYIEDAIEARQRSPKEIIKDSTLINPNTWLQERLNVLNDEIDLPAITGTWQGESKEKQSFSLAQDIMTGEPISDLIGAKIKTDRNWKIPAYFNFGGWNQCPTPDIHCAIWKHWQQAYGAQIVAVSNDLIEAHISNPPTTEEDAMALAWQQYAYCNDIVDQGVESVAKLASMLINHDSWYFWWD</sequence>
<dbReference type="InterPro" id="IPR025349">
    <property type="entry name" value="DUF4253"/>
</dbReference>
<dbReference type="EMBL" id="JBBMRA010000012">
    <property type="protein sequence ID" value="MEM5537278.1"/>
    <property type="molecule type" value="Genomic_DNA"/>
</dbReference>
<gene>
    <name evidence="2" type="ORF">WNY58_12855</name>
</gene>
<dbReference type="Proteomes" id="UP001449225">
    <property type="component" value="Unassembled WGS sequence"/>
</dbReference>
<feature type="domain" description="DUF4253" evidence="1">
    <location>
        <begin position="113"/>
        <end position="217"/>
    </location>
</feature>
<comment type="caution">
    <text evidence="2">The sequence shown here is derived from an EMBL/GenBank/DDBJ whole genome shotgun (WGS) entry which is preliminary data.</text>
</comment>
<reference evidence="2 3" key="1">
    <citation type="submission" date="2024-03" db="EMBL/GenBank/DDBJ databases">
        <title>Community enrichment and isolation of bacterial strains for fucoidan degradation.</title>
        <authorList>
            <person name="Sichert A."/>
        </authorList>
    </citation>
    <scope>NUCLEOTIDE SEQUENCE [LARGE SCALE GENOMIC DNA]</scope>
    <source>
        <strain evidence="2 3">AS76</strain>
    </source>
</reference>
<dbReference type="RefSeq" id="WP_342854724.1">
    <property type="nucleotide sequence ID" value="NZ_JBBMRA010000012.1"/>
</dbReference>
<accession>A0ABU9TU82</accession>
<evidence type="ECO:0000313" key="3">
    <source>
        <dbReference type="Proteomes" id="UP001449225"/>
    </source>
</evidence>
<keyword evidence="3" id="KW-1185">Reference proteome</keyword>
<evidence type="ECO:0000259" key="1">
    <source>
        <dbReference type="Pfam" id="PF14062"/>
    </source>
</evidence>
<dbReference type="Pfam" id="PF14062">
    <property type="entry name" value="DUF4253"/>
    <property type="match status" value="1"/>
</dbReference>
<evidence type="ECO:0000313" key="2">
    <source>
        <dbReference type="EMBL" id="MEM5537278.1"/>
    </source>
</evidence>
<organism evidence="2 3">
    <name type="scientific">Neptuniibacter pectenicola</name>
    <dbReference type="NCBI Taxonomy" id="1806669"/>
    <lineage>
        <taxon>Bacteria</taxon>
        <taxon>Pseudomonadati</taxon>
        <taxon>Pseudomonadota</taxon>
        <taxon>Gammaproteobacteria</taxon>
        <taxon>Oceanospirillales</taxon>
        <taxon>Oceanospirillaceae</taxon>
        <taxon>Neptuniibacter</taxon>
    </lineage>
</organism>